<keyword evidence="8 10" id="KW-0472">Membrane</keyword>
<evidence type="ECO:0000256" key="5">
    <source>
        <dbReference type="ARBA" id="ARBA00022741"/>
    </source>
</evidence>
<dbReference type="InterPro" id="IPR003593">
    <property type="entry name" value="AAA+_ATPase"/>
</dbReference>
<feature type="domain" description="ABC transporter" evidence="11">
    <location>
        <begin position="131"/>
        <end position="367"/>
    </location>
</feature>
<dbReference type="InterPro" id="IPR017871">
    <property type="entry name" value="ABC_transporter-like_CS"/>
</dbReference>
<dbReference type="AlphaFoldDB" id="A0A9P6G8Q1"/>
<evidence type="ECO:0000313" key="12">
    <source>
        <dbReference type="EMBL" id="KAF9731196.1"/>
    </source>
</evidence>
<dbReference type="EMBL" id="WJXW01000013">
    <property type="protein sequence ID" value="KAF9731196.1"/>
    <property type="molecule type" value="Genomic_DNA"/>
</dbReference>
<dbReference type="GO" id="GO:0016887">
    <property type="term" value="F:ATP hydrolysis activity"/>
    <property type="evidence" value="ECO:0007669"/>
    <property type="project" value="InterPro"/>
</dbReference>
<dbReference type="SMART" id="SM00382">
    <property type="entry name" value="AAA"/>
    <property type="match status" value="2"/>
</dbReference>
<dbReference type="GO" id="GO:0016020">
    <property type="term" value="C:membrane"/>
    <property type="evidence" value="ECO:0007669"/>
    <property type="project" value="UniProtKB-SubCell"/>
</dbReference>
<dbReference type="GO" id="GO:0140359">
    <property type="term" value="F:ABC-type transporter activity"/>
    <property type="evidence" value="ECO:0007669"/>
    <property type="project" value="InterPro"/>
</dbReference>
<protein>
    <submittedName>
        <fullName evidence="12">ABC-2 type transporter</fullName>
    </submittedName>
</protein>
<dbReference type="InterPro" id="IPR003439">
    <property type="entry name" value="ABC_transporter-like_ATP-bd"/>
</dbReference>
<evidence type="ECO:0000256" key="2">
    <source>
        <dbReference type="ARBA" id="ARBA00006012"/>
    </source>
</evidence>
<dbReference type="Pfam" id="PF06422">
    <property type="entry name" value="PDR_CDR"/>
    <property type="match status" value="1"/>
</dbReference>
<feature type="region of interest" description="Disordered" evidence="9">
    <location>
        <begin position="57"/>
        <end position="77"/>
    </location>
</feature>
<evidence type="ECO:0000256" key="7">
    <source>
        <dbReference type="ARBA" id="ARBA00022989"/>
    </source>
</evidence>
<dbReference type="Proteomes" id="UP000756921">
    <property type="component" value="Unassembled WGS sequence"/>
</dbReference>
<reference evidence="12" key="1">
    <citation type="journal article" date="2020" name="Mol. Plant Microbe Interact.">
        <title>Genome Sequence of the Biocontrol Agent Coniothyrium minitans strain Conio (IMI 134523).</title>
        <authorList>
            <person name="Patel D."/>
            <person name="Shittu T.A."/>
            <person name="Baroncelli R."/>
            <person name="Muthumeenakshi S."/>
            <person name="Osborne T.H."/>
            <person name="Janganan T.K."/>
            <person name="Sreenivasaprasad S."/>
        </authorList>
    </citation>
    <scope>NUCLEOTIDE SEQUENCE</scope>
    <source>
        <strain evidence="12">Conio</strain>
    </source>
</reference>
<dbReference type="Pfam" id="PF01061">
    <property type="entry name" value="ABC2_membrane"/>
    <property type="match status" value="1"/>
</dbReference>
<dbReference type="FunFam" id="3.40.50.300:FF:000054">
    <property type="entry name" value="ABC multidrug transporter atrF"/>
    <property type="match status" value="1"/>
</dbReference>
<dbReference type="PROSITE" id="PS50893">
    <property type="entry name" value="ABC_TRANSPORTER_2"/>
    <property type="match status" value="2"/>
</dbReference>
<sequence>MSAVLGYQGEKECTVQDPIESSSSSNLDVHSPMEQGEQEEQREQVIHSLARKFTVQSHQSHHESPFQASEGSSLDPNSSAFNARSWAKAFYNIRYTPDVPARVAGVAFRNLNVSGVGSPTDFHSSVANSILKLPAIFGRGAQKIEILRDLDGLVLPGEPCCVLGPPGSGCSTLLKTIAGETHGFKVDTNSQLNYHGIAPAEMQKRFRGEVIYTAEVDRHYSQLTVGDTLYFAALARTPRIIPGGVSREQYAEHIRDVIMAMFGISHTINTCVGNDFVRGVSGGERKRVTIAEAALSYAPLQFEFCKTLHTQCDVFGSSTFVAIYQAPRAAYDLFHKVTVIYEGRHIYFGPAQSAKSYFEQLGFSCPAAQTVPDFLTSMTSPSERVVKPGFENRVPRTSEDFVRCWRQSEGRKILLAQIDEYTRDHALDGVDHSKFAEARKLEKSRAQPECSPYILSYWGQVKLCMWRDVQRLKADPSVPISMLILNFIEGLIVASTFFNLAEDTSAFLSREAVLFMMVSAVASADDVNGTAFASTTYNYQYANRWRNFGIIVVFVIGLAALHLVTSELVASARSKGEVLVFRRKNLKAMAKRQKVDEETGRNTAVHTDKYTSDSDAASILEKQQSIFHWEDVCYEVQIKGETRKILQNVDGWVKPGTLTALMGVSGAEKTTLLDVLASRTTMGVISGSIFVDGRERDGSFQRQTGYVMQQDIHLHSSTVREALKFSALLRQPAEYSHNERLAHVDDVIRLLDMEDYADAIVGASGDGLNVEQRKRLTIGVGIAARPKLLLFLDEPTSGLDSQTSWSICDLMEKLTKNGQAILCTIHQPSAMLFQRFDRLLLLAKGGRTVYFGDIGRQSHILVDYFKRNGGTNYDSSMNPPEYMLDAIGATPGSTHTEIDWPAVWKSSAEYAEIHRELTRLRELRNEPSAVMDTNNSSYQEFAAPFTTQFHLVANRCAQQYWRTPSYIASKALMSIGCIFGIFVFLFVVIQLMFQIMPNFVVQRTLYEARERQSKTYMWQAFLFSNILIEMFWNLIMAIFCFLVWFYPVGLYQNAEPTNAVNIRSFGILVIIVATFLFASSFAHMVIAGAPNEEVAGGIATIMSIMLYAFCGILAGPDKLPHFWIFMYRANPFTYLVSSFMSMALGQAPAYCVPNEFQTFLPPLDQTCGQYMQDYIAMAGGYLQNPQATDACNFCQLSSTDQFLQQINATWENRWRDFGLLWVYVVFNVAAAASLYWLCRVPGGKKKTKAT</sequence>
<evidence type="ECO:0000256" key="10">
    <source>
        <dbReference type="SAM" id="Phobius"/>
    </source>
</evidence>
<evidence type="ECO:0000313" key="13">
    <source>
        <dbReference type="Proteomes" id="UP000756921"/>
    </source>
</evidence>
<dbReference type="PANTHER" id="PTHR19241">
    <property type="entry name" value="ATP-BINDING CASSETTE TRANSPORTER"/>
    <property type="match status" value="1"/>
</dbReference>
<dbReference type="InterPro" id="IPR043926">
    <property type="entry name" value="ABCG_dom"/>
</dbReference>
<dbReference type="Pfam" id="PF14510">
    <property type="entry name" value="ABC_trans_N"/>
    <property type="match status" value="1"/>
</dbReference>
<dbReference type="Gene3D" id="3.40.50.300">
    <property type="entry name" value="P-loop containing nucleotide triphosphate hydrolases"/>
    <property type="match status" value="2"/>
</dbReference>
<feature type="transmembrane region" description="Helical" evidence="10">
    <location>
        <begin position="1016"/>
        <end position="1045"/>
    </location>
</feature>
<dbReference type="Pfam" id="PF19055">
    <property type="entry name" value="ABC2_membrane_7"/>
    <property type="match status" value="1"/>
</dbReference>
<dbReference type="PROSITE" id="PS00211">
    <property type="entry name" value="ABC_TRANSPORTER_1"/>
    <property type="match status" value="1"/>
</dbReference>
<keyword evidence="4 10" id="KW-0812">Transmembrane</keyword>
<feature type="domain" description="ABC transporter" evidence="11">
    <location>
        <begin position="627"/>
        <end position="869"/>
    </location>
</feature>
<gene>
    <name evidence="12" type="ORF">PMIN01_11155</name>
</gene>
<evidence type="ECO:0000256" key="9">
    <source>
        <dbReference type="SAM" id="MobiDB-lite"/>
    </source>
</evidence>
<feature type="transmembrane region" description="Helical" evidence="10">
    <location>
        <begin position="1220"/>
        <end position="1238"/>
    </location>
</feature>
<name>A0A9P6G8Q1_9PLEO</name>
<evidence type="ECO:0000256" key="6">
    <source>
        <dbReference type="ARBA" id="ARBA00022840"/>
    </source>
</evidence>
<organism evidence="12 13">
    <name type="scientific">Paraphaeosphaeria minitans</name>
    <dbReference type="NCBI Taxonomy" id="565426"/>
    <lineage>
        <taxon>Eukaryota</taxon>
        <taxon>Fungi</taxon>
        <taxon>Dikarya</taxon>
        <taxon>Ascomycota</taxon>
        <taxon>Pezizomycotina</taxon>
        <taxon>Dothideomycetes</taxon>
        <taxon>Pleosporomycetidae</taxon>
        <taxon>Pleosporales</taxon>
        <taxon>Massarineae</taxon>
        <taxon>Didymosphaeriaceae</taxon>
        <taxon>Paraphaeosphaeria</taxon>
    </lineage>
</organism>
<keyword evidence="6" id="KW-0067">ATP-binding</keyword>
<accession>A0A9P6G8Q1</accession>
<dbReference type="InterPro" id="IPR013525">
    <property type="entry name" value="ABC2_TM"/>
</dbReference>
<feature type="transmembrane region" description="Helical" evidence="10">
    <location>
        <begin position="545"/>
        <end position="565"/>
    </location>
</feature>
<evidence type="ECO:0000256" key="4">
    <source>
        <dbReference type="ARBA" id="ARBA00022692"/>
    </source>
</evidence>
<proteinExistence type="inferred from homology"/>
<dbReference type="InterPro" id="IPR029481">
    <property type="entry name" value="ABC_trans_N"/>
</dbReference>
<evidence type="ECO:0000259" key="11">
    <source>
        <dbReference type="PROSITE" id="PS50893"/>
    </source>
</evidence>
<comment type="subcellular location">
    <subcellularLocation>
        <location evidence="1">Membrane</location>
        <topology evidence="1">Multi-pass membrane protein</topology>
    </subcellularLocation>
</comment>
<dbReference type="InterPro" id="IPR034003">
    <property type="entry name" value="ABCG_PDR_2"/>
</dbReference>
<feature type="compositionally biased region" description="Polar residues" evidence="9">
    <location>
        <begin position="19"/>
        <end position="28"/>
    </location>
</feature>
<comment type="caution">
    <text evidence="12">The sequence shown here is derived from an EMBL/GenBank/DDBJ whole genome shotgun (WGS) entry which is preliminary data.</text>
</comment>
<dbReference type="GO" id="GO:0005524">
    <property type="term" value="F:ATP binding"/>
    <property type="evidence" value="ECO:0007669"/>
    <property type="project" value="UniProtKB-KW"/>
</dbReference>
<comment type="similarity">
    <text evidence="2">Belongs to the ABC transporter superfamily. ABCG family. PDR (TC 3.A.1.205) subfamily.</text>
</comment>
<dbReference type="OrthoDB" id="245989at2759"/>
<evidence type="ECO:0000256" key="8">
    <source>
        <dbReference type="ARBA" id="ARBA00023136"/>
    </source>
</evidence>
<keyword evidence="7 10" id="KW-1133">Transmembrane helix</keyword>
<dbReference type="Pfam" id="PF00005">
    <property type="entry name" value="ABC_tran"/>
    <property type="match status" value="2"/>
</dbReference>
<evidence type="ECO:0000256" key="1">
    <source>
        <dbReference type="ARBA" id="ARBA00004141"/>
    </source>
</evidence>
<keyword evidence="13" id="KW-1185">Reference proteome</keyword>
<feature type="transmembrane region" description="Helical" evidence="10">
    <location>
        <begin position="1065"/>
        <end position="1088"/>
    </location>
</feature>
<feature type="transmembrane region" description="Helical" evidence="10">
    <location>
        <begin position="971"/>
        <end position="996"/>
    </location>
</feature>
<dbReference type="InterPro" id="IPR010929">
    <property type="entry name" value="PDR_CDR_ABC"/>
</dbReference>
<keyword evidence="3" id="KW-0813">Transport</keyword>
<feature type="transmembrane region" description="Helical" evidence="10">
    <location>
        <begin position="480"/>
        <end position="500"/>
    </location>
</feature>
<feature type="region of interest" description="Disordered" evidence="9">
    <location>
        <begin position="1"/>
        <end position="43"/>
    </location>
</feature>
<feature type="compositionally biased region" description="Polar residues" evidence="9">
    <location>
        <begin position="66"/>
        <end position="77"/>
    </location>
</feature>
<dbReference type="SUPFAM" id="SSF52540">
    <property type="entry name" value="P-loop containing nucleoside triphosphate hydrolases"/>
    <property type="match status" value="2"/>
</dbReference>
<dbReference type="CDD" id="cd03232">
    <property type="entry name" value="ABCG_PDR_domain2"/>
    <property type="match status" value="1"/>
</dbReference>
<evidence type="ECO:0000256" key="3">
    <source>
        <dbReference type="ARBA" id="ARBA00022448"/>
    </source>
</evidence>
<dbReference type="InterPro" id="IPR027417">
    <property type="entry name" value="P-loop_NTPase"/>
</dbReference>
<feature type="transmembrane region" description="Helical" evidence="10">
    <location>
        <begin position="1094"/>
        <end position="1113"/>
    </location>
</feature>
<keyword evidence="5" id="KW-0547">Nucleotide-binding</keyword>